<evidence type="ECO:0000313" key="1">
    <source>
        <dbReference type="EMBL" id="OAH59380.1"/>
    </source>
</evidence>
<dbReference type="EMBL" id="LQWZ01000002">
    <property type="protein sequence ID" value="OAH59380.1"/>
    <property type="molecule type" value="Genomic_DNA"/>
</dbReference>
<comment type="caution">
    <text evidence="1">The sequence shown here is derived from an EMBL/GenBank/DDBJ whole genome shotgun (WGS) entry which is preliminary data.</text>
</comment>
<evidence type="ECO:0000313" key="2">
    <source>
        <dbReference type="Proteomes" id="UP000077271"/>
    </source>
</evidence>
<sequence length="285" mass="31736">MSVFQTAEPLSETAQKIGLNHHVDQWCSLTNATEFRVLWFVSKYAVKYPGTAHLKAATIAEGLEVSTKTVYRALKALANFGAIIKHVTTRPVRGGQGANIYVVPPVCAANVQPDLSSRKEATKPCESKREAVKTEKETASLLSYKSLLHNTYQRPFYRRFKEFISNTIGDNQPLISRLYGVYKAHSTPLTKYGSFERADVEHAGYEALRASVMAMKSKRIKRACSCENVGRKSMPKTHGCIGISRFDGRTFGAIPLYNILRNTNRSAISTIENSGGKSLKWRLIV</sequence>
<proteinExistence type="predicted"/>
<dbReference type="InterPro" id="IPR036388">
    <property type="entry name" value="WH-like_DNA-bd_sf"/>
</dbReference>
<organism evidence="1 2">
    <name type="scientific">Domibacillus aminovorans</name>
    <dbReference type="NCBI Taxonomy" id="29332"/>
    <lineage>
        <taxon>Bacteria</taxon>
        <taxon>Bacillati</taxon>
        <taxon>Bacillota</taxon>
        <taxon>Bacilli</taxon>
        <taxon>Bacillales</taxon>
        <taxon>Bacillaceae</taxon>
        <taxon>Domibacillus</taxon>
    </lineage>
</organism>
<protein>
    <submittedName>
        <fullName evidence="1">Uncharacterized protein</fullName>
    </submittedName>
</protein>
<gene>
    <name evidence="1" type="ORF">AWH48_14650</name>
</gene>
<dbReference type="Gene3D" id="1.10.10.10">
    <property type="entry name" value="Winged helix-like DNA-binding domain superfamily/Winged helix DNA-binding domain"/>
    <property type="match status" value="1"/>
</dbReference>
<reference evidence="1 2" key="1">
    <citation type="submission" date="2016-01" db="EMBL/GenBank/DDBJ databases">
        <title>Investigation of taxonomic status of Bacillus aminovorans.</title>
        <authorList>
            <person name="Verma A."/>
            <person name="Pal Y."/>
            <person name="Krishnamurthi S."/>
        </authorList>
    </citation>
    <scope>NUCLEOTIDE SEQUENCE [LARGE SCALE GENOMIC DNA]</scope>
    <source>
        <strain evidence="1 2">DSM 4337</strain>
    </source>
</reference>
<dbReference type="RefSeq" id="WP_063974309.1">
    <property type="nucleotide sequence ID" value="NZ_LQWZ01000002.1"/>
</dbReference>
<dbReference type="Proteomes" id="UP000077271">
    <property type="component" value="Unassembled WGS sequence"/>
</dbReference>
<accession>A0A177L126</accession>
<dbReference type="AlphaFoldDB" id="A0A177L126"/>
<name>A0A177L126_9BACI</name>